<dbReference type="Pfam" id="PF12770">
    <property type="entry name" value="CHAT"/>
    <property type="match status" value="1"/>
</dbReference>
<evidence type="ECO:0000259" key="1">
    <source>
        <dbReference type="Pfam" id="PF12770"/>
    </source>
</evidence>
<comment type="caution">
    <text evidence="2">The sequence shown here is derived from an EMBL/GenBank/DDBJ whole genome shotgun (WGS) entry which is preliminary data.</text>
</comment>
<dbReference type="OrthoDB" id="9991317at2759"/>
<keyword evidence="3" id="KW-1185">Reference proteome</keyword>
<protein>
    <submittedName>
        <fullName evidence="2">CHAT domain-containing protein</fullName>
    </submittedName>
</protein>
<organism evidence="2 3">
    <name type="scientific">Ephemerocybe angulata</name>
    <dbReference type="NCBI Taxonomy" id="980116"/>
    <lineage>
        <taxon>Eukaryota</taxon>
        <taxon>Fungi</taxon>
        <taxon>Dikarya</taxon>
        <taxon>Basidiomycota</taxon>
        <taxon>Agaricomycotina</taxon>
        <taxon>Agaricomycetes</taxon>
        <taxon>Agaricomycetidae</taxon>
        <taxon>Agaricales</taxon>
        <taxon>Agaricineae</taxon>
        <taxon>Psathyrellaceae</taxon>
        <taxon>Ephemerocybe</taxon>
    </lineage>
</organism>
<dbReference type="EMBL" id="JACGCI010000114">
    <property type="protein sequence ID" value="KAF6744803.1"/>
    <property type="molecule type" value="Genomic_DNA"/>
</dbReference>
<sequence>DYVVSSYTPTVTAINQRVKTELSVDSKASGLFLTSQPNAPGATPIPGTTSEVQSIFNQAHRNGVRALKLEGDEMSVAECFERMLDFSSIHLACHGSQNAAQPLQSHFLFHQGSLELGKILQANLKNADLAFLSACQTSTGEGKLPDEAVHLAAGMLAAGYRRVVGTMWSIGDRPAQEVATTFYEYLFTHQDKSGGATFDASLSAVALHHATQQLRRSLDDSERSLLTWVPFVHFGY</sequence>
<name>A0A8H6HFC8_9AGAR</name>
<evidence type="ECO:0000313" key="2">
    <source>
        <dbReference type="EMBL" id="KAF6744803.1"/>
    </source>
</evidence>
<evidence type="ECO:0000313" key="3">
    <source>
        <dbReference type="Proteomes" id="UP000521943"/>
    </source>
</evidence>
<feature type="non-terminal residue" evidence="2">
    <location>
        <position position="1"/>
    </location>
</feature>
<reference evidence="2 3" key="1">
    <citation type="submission" date="2020-07" db="EMBL/GenBank/DDBJ databases">
        <title>Comparative genomics of pyrophilous fungi reveals a link between fire events and developmental genes.</title>
        <authorList>
            <consortium name="DOE Joint Genome Institute"/>
            <person name="Steindorff A.S."/>
            <person name="Carver A."/>
            <person name="Calhoun S."/>
            <person name="Stillman K."/>
            <person name="Liu H."/>
            <person name="Lipzen A."/>
            <person name="Pangilinan J."/>
            <person name="Labutti K."/>
            <person name="Bruns T.D."/>
            <person name="Grigoriev I.V."/>
        </authorList>
    </citation>
    <scope>NUCLEOTIDE SEQUENCE [LARGE SCALE GENOMIC DNA]</scope>
    <source>
        <strain evidence="2 3">CBS 144469</strain>
    </source>
</reference>
<proteinExistence type="predicted"/>
<dbReference type="InterPro" id="IPR024983">
    <property type="entry name" value="CHAT_dom"/>
</dbReference>
<dbReference type="Proteomes" id="UP000521943">
    <property type="component" value="Unassembled WGS sequence"/>
</dbReference>
<dbReference type="AlphaFoldDB" id="A0A8H6HFC8"/>
<gene>
    <name evidence="2" type="ORF">DFP72DRAFT_825166</name>
</gene>
<accession>A0A8H6HFC8</accession>
<feature type="domain" description="CHAT" evidence="1">
    <location>
        <begin position="5"/>
        <end position="235"/>
    </location>
</feature>